<keyword evidence="3" id="KW-1185">Reference proteome</keyword>
<dbReference type="Pfam" id="PF13091">
    <property type="entry name" value="PLDc_2"/>
    <property type="match status" value="1"/>
</dbReference>
<dbReference type="InterPro" id="IPR041677">
    <property type="entry name" value="DNA2/NAM7_AAA_11"/>
</dbReference>
<accession>A0A191ZKE8</accession>
<dbReference type="InterPro" id="IPR041679">
    <property type="entry name" value="DNA2/NAM7-like_C"/>
</dbReference>
<dbReference type="InterPro" id="IPR001736">
    <property type="entry name" value="PLipase_D/transphosphatidylase"/>
</dbReference>
<name>A0A191ZKE8_9GAMM</name>
<dbReference type="PIRSF" id="PIRSF026306">
    <property type="entry name" value="UCP026306"/>
    <property type="match status" value="1"/>
</dbReference>
<sequence>MEKHAAYWRHSLADAELGKGAWRRADLDKECTPQPSESLTKGILDEDILAALFKGEPEHIETVDLIIRPWAFMRQIVHGKGLGGGLPEIVTPLSCTVRANRSGEMLPSGKTVFARDILDPVDRGAFAIGQVSAMDENLTQHGYTVNPEEDRAHAVIWKEYLDYCNQFMSAVIGDWPQASDKYTKAATWYLKKVDITGSPSKHIIAVYDDIYQTTPDAPLFVTYALDHATPDEPCLASEATFDRRQAHSGDEHPLAQAQRDALSHLMISIPGEIVAVNGPPGTGKTTMLLSAVASLWAQAALQQGEPPVIVAASTNNQAVTNILDAFGKDFKAGTGPFAGRWLPGIKSFGAYFPSSSKLAEAAAKYQTPGFFDAVETPDYFASASEAFITAGKQAFPSLAKTDVSSIVESLHAELRTEAAKLSQMASTWTKYQAEECNVRNTLGTEPYATLDHLKNEAAHDETLVNDVRKALKRWNDYLASESFLLTLFSWIPAVEKKRVAMARRELGAMGIAIDDDIRSVDSISDQLNGQAAELAAAASSSAARAMSAQRIIDTFEMAYRHWKSSVRELESEEHPIRTLTDADRKVDTTIRFRMFLLATHYWEGRWLLEIEKLGTQLEELKRKKGRQVVMDRWRRRMMLTPCVVSTFFMLPTHLRCTRHDGEGFIDEYLYDFADLLIVDEAGQVLPEVAGASFALAKRALVIGDTLQIEPIWGMPGPVDVGNLISAEIMSPASPRTEFERLRELGITASSGSVMKIAQNASRYHYDRDLARGLFLYEHRRCLSEIIEYCNQLCYHGKLIPSRDENEYPSQVDLPAMGYLHIDGMCTQGNSGSRQNKVEAETIAAWISDHREMLERAYGEPLHKIIGVVTPFAGQAGLISDECKKRGIAVGSGESSMTIGTVHALQGAERRVIVFSPTYSKHADGGFIDRNTSMLNVAVSRAKDSFLVFGDMDMFNPRLKSQPRGLLATYLFRSMGNELIFPPVQRVDIADMGADIQVLHDAEEHDAFLREAIESAKREVMIVTPWFKQEKLSTSGVLDSMHAAISRGVKIAIYTDLEFNRGNKSTDQQDANECALIAAKEILASSKIQLIIVNKVHSKIVACDDDLLCIGSFNWFSAARDGVCKRLETSMCYKGKAVSNEIKINRTSLQARVINIHPPSSV</sequence>
<evidence type="ECO:0000313" key="2">
    <source>
        <dbReference type="EMBL" id="ANJ68335.1"/>
    </source>
</evidence>
<dbReference type="KEGG" id="haz:A9404_06930"/>
<dbReference type="AlphaFoldDB" id="A0A191ZKE8"/>
<dbReference type="SMART" id="SM00382">
    <property type="entry name" value="AAA"/>
    <property type="match status" value="1"/>
</dbReference>
<dbReference type="PROSITE" id="PS50035">
    <property type="entry name" value="PLD"/>
    <property type="match status" value="1"/>
</dbReference>
<dbReference type="Proteomes" id="UP000078596">
    <property type="component" value="Chromosome"/>
</dbReference>
<dbReference type="InterPro" id="IPR025202">
    <property type="entry name" value="PLD-like_dom"/>
</dbReference>
<dbReference type="SUPFAM" id="SSF56024">
    <property type="entry name" value="Phospholipase D/nuclease"/>
    <property type="match status" value="1"/>
</dbReference>
<dbReference type="Gene3D" id="3.30.870.10">
    <property type="entry name" value="Endonuclease Chain A"/>
    <property type="match status" value="1"/>
</dbReference>
<dbReference type="Gene3D" id="3.40.50.300">
    <property type="entry name" value="P-loop containing nucleotide triphosphate hydrolases"/>
    <property type="match status" value="3"/>
</dbReference>
<gene>
    <name evidence="2" type="ORF">A9404_06930</name>
</gene>
<dbReference type="OrthoDB" id="9757917at2"/>
<dbReference type="CDD" id="cd18808">
    <property type="entry name" value="SF1_C_Upf1"/>
    <property type="match status" value="1"/>
</dbReference>
<protein>
    <recommendedName>
        <fullName evidence="1">PLD phosphodiesterase domain-containing protein</fullName>
    </recommendedName>
</protein>
<dbReference type="InterPro" id="IPR045055">
    <property type="entry name" value="DNA2/NAM7-like"/>
</dbReference>
<feature type="domain" description="PLD phosphodiesterase" evidence="1">
    <location>
        <begin position="1091"/>
        <end position="1118"/>
    </location>
</feature>
<dbReference type="InterPro" id="IPR047187">
    <property type="entry name" value="SF1_C_Upf1"/>
</dbReference>
<dbReference type="InterPro" id="IPR027417">
    <property type="entry name" value="P-loop_NTPase"/>
</dbReference>
<organism evidence="2 3">
    <name type="scientific">Halothiobacillus diazotrophicus</name>
    <dbReference type="NCBI Taxonomy" id="1860122"/>
    <lineage>
        <taxon>Bacteria</taxon>
        <taxon>Pseudomonadati</taxon>
        <taxon>Pseudomonadota</taxon>
        <taxon>Gammaproteobacteria</taxon>
        <taxon>Chromatiales</taxon>
        <taxon>Halothiobacillaceae</taxon>
        <taxon>Halothiobacillus</taxon>
    </lineage>
</organism>
<dbReference type="Pfam" id="PF13086">
    <property type="entry name" value="AAA_11"/>
    <property type="match status" value="1"/>
</dbReference>
<dbReference type="EMBL" id="CP016027">
    <property type="protein sequence ID" value="ANJ68335.1"/>
    <property type="molecule type" value="Genomic_DNA"/>
</dbReference>
<dbReference type="InterPro" id="IPR016834">
    <property type="entry name" value="UCP026306"/>
</dbReference>
<dbReference type="PANTHER" id="PTHR10887:SF530">
    <property type="entry name" value="SUPERFAMILY I DNA HELICASES"/>
    <property type="match status" value="1"/>
</dbReference>
<dbReference type="PANTHER" id="PTHR10887">
    <property type="entry name" value="DNA2/NAM7 HELICASE FAMILY"/>
    <property type="match status" value="1"/>
</dbReference>
<dbReference type="GO" id="GO:0006793">
    <property type="term" value="P:phosphorus metabolic process"/>
    <property type="evidence" value="ECO:0007669"/>
    <property type="project" value="UniProtKB-ARBA"/>
</dbReference>
<dbReference type="STRING" id="1860122.A9404_06930"/>
<dbReference type="Pfam" id="PF13087">
    <property type="entry name" value="AAA_12"/>
    <property type="match status" value="1"/>
</dbReference>
<evidence type="ECO:0000259" key="1">
    <source>
        <dbReference type="PROSITE" id="PS50035"/>
    </source>
</evidence>
<dbReference type="GO" id="GO:0004386">
    <property type="term" value="F:helicase activity"/>
    <property type="evidence" value="ECO:0007669"/>
    <property type="project" value="InterPro"/>
</dbReference>
<evidence type="ECO:0000313" key="3">
    <source>
        <dbReference type="Proteomes" id="UP000078596"/>
    </source>
</evidence>
<reference evidence="2 3" key="1">
    <citation type="submission" date="2016-06" db="EMBL/GenBank/DDBJ databases">
        <title>Insight into the functional genes involving in sulfur oxidation in Pearl River water.</title>
        <authorList>
            <person name="Luo J."/>
            <person name="Tan X."/>
            <person name="Lin W."/>
        </authorList>
    </citation>
    <scope>NUCLEOTIDE SEQUENCE [LARGE SCALE GENOMIC DNA]</scope>
    <source>
        <strain evidence="2 3">LS2</strain>
    </source>
</reference>
<dbReference type="InterPro" id="IPR003593">
    <property type="entry name" value="AAA+_ATPase"/>
</dbReference>
<proteinExistence type="predicted"/>
<dbReference type="SUPFAM" id="SSF52540">
    <property type="entry name" value="P-loop containing nucleoside triphosphate hydrolases"/>
    <property type="match status" value="1"/>
</dbReference>